<dbReference type="AlphaFoldDB" id="A0AA39C5L9"/>
<keyword evidence="2" id="KW-1003">Cell membrane</keyword>
<reference evidence="11" key="2">
    <citation type="submission" date="2023-03" db="EMBL/GenBank/DDBJ databases">
        <authorList>
            <person name="Inwood S.N."/>
            <person name="Skelly J.G."/>
            <person name="Guhlin J."/>
            <person name="Harrop T.W.R."/>
            <person name="Goldson S.G."/>
            <person name="Dearden P.K."/>
        </authorList>
    </citation>
    <scope>NUCLEOTIDE SEQUENCE</scope>
    <source>
        <strain evidence="11">Irish</strain>
        <tissue evidence="11">Whole body</tissue>
    </source>
</reference>
<evidence type="ECO:0000256" key="5">
    <source>
        <dbReference type="ARBA" id="ARBA00022725"/>
    </source>
</evidence>
<keyword evidence="3" id="KW-0716">Sensory transduction</keyword>
<proteinExistence type="predicted"/>
<feature type="transmembrane region" description="Helical" evidence="10">
    <location>
        <begin position="31"/>
        <end position="53"/>
    </location>
</feature>
<evidence type="ECO:0000256" key="2">
    <source>
        <dbReference type="ARBA" id="ARBA00022475"/>
    </source>
</evidence>
<evidence type="ECO:0000256" key="7">
    <source>
        <dbReference type="ARBA" id="ARBA00023136"/>
    </source>
</evidence>
<evidence type="ECO:0000256" key="9">
    <source>
        <dbReference type="ARBA" id="ARBA00023224"/>
    </source>
</evidence>
<feature type="transmembrane region" description="Helical" evidence="10">
    <location>
        <begin position="205"/>
        <end position="227"/>
    </location>
</feature>
<accession>A0AA39C5L9</accession>
<evidence type="ECO:0000256" key="3">
    <source>
        <dbReference type="ARBA" id="ARBA00022606"/>
    </source>
</evidence>
<dbReference type="InterPro" id="IPR004117">
    <property type="entry name" value="7tm6_olfct_rcpt"/>
</dbReference>
<keyword evidence="7 10" id="KW-0472">Membrane</keyword>
<keyword evidence="6 10" id="KW-1133">Transmembrane helix</keyword>
<dbReference type="Pfam" id="PF02949">
    <property type="entry name" value="7tm_6"/>
    <property type="match status" value="2"/>
</dbReference>
<dbReference type="GO" id="GO:0004984">
    <property type="term" value="F:olfactory receptor activity"/>
    <property type="evidence" value="ECO:0007669"/>
    <property type="project" value="InterPro"/>
</dbReference>
<feature type="transmembrane region" description="Helical" evidence="10">
    <location>
        <begin position="86"/>
        <end position="108"/>
    </location>
</feature>
<keyword evidence="5" id="KW-0552">Olfaction</keyword>
<name>A0AA39C5L9_9HYME</name>
<organism evidence="11 12">
    <name type="scientific">Microctonus aethiopoides</name>
    <dbReference type="NCBI Taxonomy" id="144406"/>
    <lineage>
        <taxon>Eukaryota</taxon>
        <taxon>Metazoa</taxon>
        <taxon>Ecdysozoa</taxon>
        <taxon>Arthropoda</taxon>
        <taxon>Hexapoda</taxon>
        <taxon>Insecta</taxon>
        <taxon>Pterygota</taxon>
        <taxon>Neoptera</taxon>
        <taxon>Endopterygota</taxon>
        <taxon>Hymenoptera</taxon>
        <taxon>Apocrita</taxon>
        <taxon>Ichneumonoidea</taxon>
        <taxon>Braconidae</taxon>
        <taxon>Euphorinae</taxon>
        <taxon>Microctonus</taxon>
    </lineage>
</organism>
<evidence type="ECO:0000256" key="8">
    <source>
        <dbReference type="ARBA" id="ARBA00023170"/>
    </source>
</evidence>
<sequence>MIDMMAEDWKAPRVIEERQAMLITAKISHKISVASTILTSTLFVAYIIFRMWVGLEMNKRTDLDPRLSIGLPHPAYFPYDTKKLEYFLPTWIAQCITTFFCMTAYATFDTFISTMILHICGQLRVVGISLKNLVNEKNQRDSNAFLKKFSTLIKRHEKLNHTFLSQTYYESNWYNLPAHQSKWLMFVGHRSQKPLILSAGKFCTFSIHLFIVVLKTSVGYLSMLLTVKQRKMSHTM</sequence>
<keyword evidence="12" id="KW-1185">Reference proteome</keyword>
<evidence type="ECO:0000256" key="6">
    <source>
        <dbReference type="ARBA" id="ARBA00022989"/>
    </source>
</evidence>
<gene>
    <name evidence="11" type="ORF">PV328_009350</name>
</gene>
<evidence type="ECO:0000256" key="10">
    <source>
        <dbReference type="SAM" id="Phobius"/>
    </source>
</evidence>
<keyword evidence="9" id="KW-0807">Transducer</keyword>
<dbReference type="PANTHER" id="PTHR21137">
    <property type="entry name" value="ODORANT RECEPTOR"/>
    <property type="match status" value="1"/>
</dbReference>
<keyword evidence="8" id="KW-0675">Receptor</keyword>
<comment type="caution">
    <text evidence="11">The sequence shown here is derived from an EMBL/GenBank/DDBJ whole genome shotgun (WGS) entry which is preliminary data.</text>
</comment>
<dbReference type="GO" id="GO:0005549">
    <property type="term" value="F:odorant binding"/>
    <property type="evidence" value="ECO:0007669"/>
    <property type="project" value="InterPro"/>
</dbReference>
<dbReference type="GO" id="GO:0007165">
    <property type="term" value="P:signal transduction"/>
    <property type="evidence" value="ECO:0007669"/>
    <property type="project" value="UniProtKB-KW"/>
</dbReference>
<keyword evidence="4 10" id="KW-0812">Transmembrane</keyword>
<evidence type="ECO:0000256" key="1">
    <source>
        <dbReference type="ARBA" id="ARBA00004651"/>
    </source>
</evidence>
<protein>
    <submittedName>
        <fullName evidence="11">Uncharacterized protein</fullName>
    </submittedName>
</protein>
<evidence type="ECO:0000313" key="11">
    <source>
        <dbReference type="EMBL" id="KAK0158334.1"/>
    </source>
</evidence>
<dbReference type="PANTHER" id="PTHR21137:SF35">
    <property type="entry name" value="ODORANT RECEPTOR 19A-RELATED"/>
    <property type="match status" value="1"/>
</dbReference>
<reference evidence="11" key="1">
    <citation type="journal article" date="2023" name="bioRxiv">
        <title>Scaffold-level genome assemblies of two parasitoid biocontrol wasps reveal the parthenogenesis mechanism and an associated novel virus.</title>
        <authorList>
            <person name="Inwood S."/>
            <person name="Skelly J."/>
            <person name="Guhlin J."/>
            <person name="Harrop T."/>
            <person name="Goldson S."/>
            <person name="Dearden P."/>
        </authorList>
    </citation>
    <scope>NUCLEOTIDE SEQUENCE</scope>
    <source>
        <strain evidence="11">Irish</strain>
        <tissue evidence="11">Whole body</tissue>
    </source>
</reference>
<dbReference type="GO" id="GO:0005886">
    <property type="term" value="C:plasma membrane"/>
    <property type="evidence" value="ECO:0007669"/>
    <property type="project" value="UniProtKB-SubCell"/>
</dbReference>
<dbReference type="Proteomes" id="UP001168990">
    <property type="component" value="Unassembled WGS sequence"/>
</dbReference>
<evidence type="ECO:0000313" key="12">
    <source>
        <dbReference type="Proteomes" id="UP001168990"/>
    </source>
</evidence>
<comment type="subcellular location">
    <subcellularLocation>
        <location evidence="1">Cell membrane</location>
        <topology evidence="1">Multi-pass membrane protein</topology>
    </subcellularLocation>
</comment>
<dbReference type="EMBL" id="JAQQBS010001424">
    <property type="protein sequence ID" value="KAK0158334.1"/>
    <property type="molecule type" value="Genomic_DNA"/>
</dbReference>
<evidence type="ECO:0000256" key="4">
    <source>
        <dbReference type="ARBA" id="ARBA00022692"/>
    </source>
</evidence>